<keyword evidence="2" id="KW-1185">Reference proteome</keyword>
<accession>A0ABR2GZT1</accession>
<sequence length="460" mass="53226">MFKYKVDSVNENVDDPNEVGRSQDQFKLILTKTKIKKNVSIGNNPEQYFSSLEQVLTAGEIENQIQELKHFYLSSSSPNFKFYPSFSSSNLPQIFIDLLISKRENNLDYLLLVLKIIINLSSIDKYCESFPVDIIEILFDLFQEKNKSASEISSISLKSIYNFSSSSQLFRDNIIQYILQILKYAQTTKKSEIKKNIFGLVYNMTQFEISLDQFYQIRNAILLLIDYNDESTLLIFTLTLRKLSYYTDIFTSFQDSRGSLILNFLTKNLTSSDNNIVYITLQIFNSIFEKHTFSSIPFILNIAKFVESSSNFVVKYACLSLSTIIYQSPDALNENDSHIIVKDIVDVFIKGREPIKSYLLSCLYSFLKVHYELIYDVDIPPFIDSLTKTLDSDNDLLLTELLRIMIIIISEEKKKNEDDPKPLLEYFYLDEAIELLDNLKNDISFDVSINANELSNILND</sequence>
<dbReference type="EMBL" id="JAPFFF010000054">
    <property type="protein sequence ID" value="KAK8838760.1"/>
    <property type="molecule type" value="Genomic_DNA"/>
</dbReference>
<dbReference type="SUPFAM" id="SSF48371">
    <property type="entry name" value="ARM repeat"/>
    <property type="match status" value="1"/>
</dbReference>
<comment type="caution">
    <text evidence="1">The sequence shown here is derived from an EMBL/GenBank/DDBJ whole genome shotgun (WGS) entry which is preliminary data.</text>
</comment>
<organism evidence="1 2">
    <name type="scientific">Tritrichomonas musculus</name>
    <dbReference type="NCBI Taxonomy" id="1915356"/>
    <lineage>
        <taxon>Eukaryota</taxon>
        <taxon>Metamonada</taxon>
        <taxon>Parabasalia</taxon>
        <taxon>Tritrichomonadida</taxon>
        <taxon>Tritrichomonadidae</taxon>
        <taxon>Tritrichomonas</taxon>
    </lineage>
</organism>
<dbReference type="InterPro" id="IPR016024">
    <property type="entry name" value="ARM-type_fold"/>
</dbReference>
<reference evidence="1 2" key="1">
    <citation type="submission" date="2024-04" db="EMBL/GenBank/DDBJ databases">
        <title>Tritrichomonas musculus Genome.</title>
        <authorList>
            <person name="Alves-Ferreira E."/>
            <person name="Grigg M."/>
            <person name="Lorenzi H."/>
            <person name="Galac M."/>
        </authorList>
    </citation>
    <scope>NUCLEOTIDE SEQUENCE [LARGE SCALE GENOMIC DNA]</scope>
    <source>
        <strain evidence="1 2">EAF2021</strain>
    </source>
</reference>
<evidence type="ECO:0000313" key="1">
    <source>
        <dbReference type="EMBL" id="KAK8838760.1"/>
    </source>
</evidence>
<dbReference type="Proteomes" id="UP001470230">
    <property type="component" value="Unassembled WGS sequence"/>
</dbReference>
<protein>
    <submittedName>
        <fullName evidence="1">Uncharacterized protein</fullName>
    </submittedName>
</protein>
<evidence type="ECO:0000313" key="2">
    <source>
        <dbReference type="Proteomes" id="UP001470230"/>
    </source>
</evidence>
<dbReference type="InterPro" id="IPR011989">
    <property type="entry name" value="ARM-like"/>
</dbReference>
<dbReference type="Gene3D" id="1.25.10.10">
    <property type="entry name" value="Leucine-rich Repeat Variant"/>
    <property type="match status" value="1"/>
</dbReference>
<name>A0ABR2GZT1_9EUKA</name>
<proteinExistence type="predicted"/>
<gene>
    <name evidence="1" type="ORF">M9Y10_032799</name>
</gene>